<organism evidence="1 2">
    <name type="scientific">Necator americanus</name>
    <name type="common">Human hookworm</name>
    <dbReference type="NCBI Taxonomy" id="51031"/>
    <lineage>
        <taxon>Eukaryota</taxon>
        <taxon>Metazoa</taxon>
        <taxon>Ecdysozoa</taxon>
        <taxon>Nematoda</taxon>
        <taxon>Chromadorea</taxon>
        <taxon>Rhabditida</taxon>
        <taxon>Rhabditina</taxon>
        <taxon>Rhabditomorpha</taxon>
        <taxon>Strongyloidea</taxon>
        <taxon>Ancylostomatidae</taxon>
        <taxon>Bunostominae</taxon>
        <taxon>Necator</taxon>
    </lineage>
</organism>
<proteinExistence type="predicted"/>
<name>A0ABR1DR99_NECAM</name>
<reference evidence="1 2" key="1">
    <citation type="submission" date="2023-08" db="EMBL/GenBank/DDBJ databases">
        <title>A Necator americanus chromosomal reference genome.</title>
        <authorList>
            <person name="Ilik V."/>
            <person name="Petrzelkova K.J."/>
            <person name="Pardy F."/>
            <person name="Fuh T."/>
            <person name="Niatou-Singa F.S."/>
            <person name="Gouil Q."/>
            <person name="Baker L."/>
            <person name="Ritchie M.E."/>
            <person name="Jex A.R."/>
            <person name="Gazzola D."/>
            <person name="Li H."/>
            <person name="Toshio Fujiwara R."/>
            <person name="Zhan B."/>
            <person name="Aroian R.V."/>
            <person name="Pafco B."/>
            <person name="Schwarz E.M."/>
        </authorList>
    </citation>
    <scope>NUCLEOTIDE SEQUENCE [LARGE SCALE GENOMIC DNA]</scope>
    <source>
        <strain evidence="1 2">Aroian</strain>
        <tissue evidence="1">Whole animal</tissue>
    </source>
</reference>
<evidence type="ECO:0000313" key="1">
    <source>
        <dbReference type="EMBL" id="KAK6752967.1"/>
    </source>
</evidence>
<comment type="caution">
    <text evidence="1">The sequence shown here is derived from an EMBL/GenBank/DDBJ whole genome shotgun (WGS) entry which is preliminary data.</text>
</comment>
<dbReference type="Proteomes" id="UP001303046">
    <property type="component" value="Unassembled WGS sequence"/>
</dbReference>
<accession>A0ABR1DR99</accession>
<sequence>MEKKPGHIRLKTSLHESEVVQISSGVFVYVMGDYGEEVSVLIERILTTFSIIDQVKYSKIFGNILLFGTLAATLAQIKADGAEGWNNYANQLNWGKQWTILTN</sequence>
<keyword evidence="2" id="KW-1185">Reference proteome</keyword>
<evidence type="ECO:0000313" key="2">
    <source>
        <dbReference type="Proteomes" id="UP001303046"/>
    </source>
</evidence>
<dbReference type="EMBL" id="JAVFWL010000004">
    <property type="protein sequence ID" value="KAK6752967.1"/>
    <property type="molecule type" value="Genomic_DNA"/>
</dbReference>
<protein>
    <submittedName>
        <fullName evidence="1">Uncharacterized protein</fullName>
    </submittedName>
</protein>
<gene>
    <name evidence="1" type="primary">Necator_chrIV.g17313</name>
    <name evidence="1" type="ORF">RB195_004015</name>
</gene>